<reference evidence="1 2" key="1">
    <citation type="journal article" date="2014" name="PLoS Genet.">
        <title>Comparative Genomic Analysis of N2-Fixing and Non-N2-Fixing Paenibacillus spp.: Organization, Evolution and Expression of the Nitrogen Fixation Genes.</title>
        <authorList>
            <person name="Xie J.B."/>
            <person name="Du Z."/>
            <person name="Bai L."/>
            <person name="Tian C."/>
            <person name="Zhang Y."/>
            <person name="Xie J.Y."/>
            <person name="Wang T."/>
            <person name="Liu X."/>
            <person name="Chen X."/>
            <person name="Cheng Q."/>
            <person name="Chen S."/>
            <person name="Li J."/>
        </authorList>
    </citation>
    <scope>NUCLEOTIDE SEQUENCE [LARGE SCALE GENOMIC DNA]</scope>
    <source>
        <strain evidence="1 2">T27</strain>
    </source>
</reference>
<sequence length="63" mass="7344">MEKDIEGLIEYFERNLAELLREHQLDPNDEFLKGKIAGIKQALITCRMYNRPENGNPIDVIID</sequence>
<evidence type="ECO:0000313" key="1">
    <source>
        <dbReference type="EMBL" id="AHV95602.1"/>
    </source>
</evidence>
<dbReference type="KEGG" id="psab:PSAB_03330"/>
<dbReference type="HOGENOM" id="CLU_2881691_0_0_9"/>
<gene>
    <name evidence="1" type="ORF">PSAB_03330</name>
</gene>
<dbReference type="OrthoDB" id="2665273at2"/>
<evidence type="ECO:0000313" key="2">
    <source>
        <dbReference type="Proteomes" id="UP000019772"/>
    </source>
</evidence>
<dbReference type="Proteomes" id="UP000019772">
    <property type="component" value="Chromosome"/>
</dbReference>
<organism evidence="1 2">
    <name type="scientific">Paenibacillus sabinae T27</name>
    <dbReference type="NCBI Taxonomy" id="1268072"/>
    <lineage>
        <taxon>Bacteria</taxon>
        <taxon>Bacillati</taxon>
        <taxon>Bacillota</taxon>
        <taxon>Bacilli</taxon>
        <taxon>Bacillales</taxon>
        <taxon>Paenibacillaceae</taxon>
        <taxon>Paenibacillus</taxon>
    </lineage>
</organism>
<keyword evidence="2" id="KW-1185">Reference proteome</keyword>
<proteinExistence type="predicted"/>
<protein>
    <submittedName>
        <fullName evidence="1">Uncharacterized protein</fullName>
    </submittedName>
</protein>
<accession>X4ZDN6</accession>
<dbReference type="STRING" id="1268072.PSAB_03330"/>
<dbReference type="AlphaFoldDB" id="X4ZDN6"/>
<dbReference type="EMBL" id="CP004078">
    <property type="protein sequence ID" value="AHV95602.1"/>
    <property type="molecule type" value="Genomic_DNA"/>
</dbReference>
<name>X4ZDN6_9BACL</name>
<dbReference type="RefSeq" id="WP_025333193.1">
    <property type="nucleotide sequence ID" value="NZ_CP004078.1"/>
</dbReference>